<dbReference type="InterPro" id="IPR036663">
    <property type="entry name" value="Fumarylacetoacetase_C_sf"/>
</dbReference>
<dbReference type="Proteomes" id="UP000721236">
    <property type="component" value="Unassembled WGS sequence"/>
</dbReference>
<dbReference type="GO" id="GO:0008684">
    <property type="term" value="F:2-oxopent-4-enoate hydratase activity"/>
    <property type="evidence" value="ECO:0007669"/>
    <property type="project" value="UniProtKB-EC"/>
</dbReference>
<evidence type="ECO:0000313" key="2">
    <source>
        <dbReference type="Proteomes" id="UP000721236"/>
    </source>
</evidence>
<dbReference type="RefSeq" id="WP_224043284.1">
    <property type="nucleotide sequence ID" value="NZ_CAJZAH010000004.1"/>
</dbReference>
<accession>A0ABN7YZH2</accession>
<keyword evidence="2" id="KW-1185">Reference proteome</keyword>
<dbReference type="PANTHER" id="PTHR30143">
    <property type="entry name" value="ACID HYDRATASE"/>
    <property type="match status" value="1"/>
</dbReference>
<evidence type="ECO:0000313" key="1">
    <source>
        <dbReference type="EMBL" id="CAG9179113.1"/>
    </source>
</evidence>
<organism evidence="1 2">
    <name type="scientific">Cupriavidus respiraculi</name>
    <dbReference type="NCBI Taxonomy" id="195930"/>
    <lineage>
        <taxon>Bacteria</taxon>
        <taxon>Pseudomonadati</taxon>
        <taxon>Pseudomonadota</taxon>
        <taxon>Betaproteobacteria</taxon>
        <taxon>Burkholderiales</taxon>
        <taxon>Burkholderiaceae</taxon>
        <taxon>Cupriavidus</taxon>
    </lineage>
</organism>
<proteinExistence type="predicted"/>
<dbReference type="InterPro" id="IPR050772">
    <property type="entry name" value="Hydratase-Decarb/MhpD_sf"/>
</dbReference>
<name>A0ABN7YZH2_9BURK</name>
<dbReference type="PANTHER" id="PTHR30143:SF0">
    <property type="entry name" value="2-KETO-4-PENTENOATE HYDRATASE"/>
    <property type="match status" value="1"/>
</dbReference>
<reference evidence="1 2" key="1">
    <citation type="submission" date="2021-08" db="EMBL/GenBank/DDBJ databases">
        <authorList>
            <person name="Peeters C."/>
        </authorList>
    </citation>
    <scope>NUCLEOTIDE SEQUENCE [LARGE SCALE GENOMIC DNA]</scope>
    <source>
        <strain evidence="1 2">LMG 21510</strain>
    </source>
</reference>
<dbReference type="EC" id="4.2.1.80" evidence="1"/>
<dbReference type="SUPFAM" id="SSF56529">
    <property type="entry name" value="FAH"/>
    <property type="match status" value="1"/>
</dbReference>
<comment type="caution">
    <text evidence="1">The sequence shown here is derived from an EMBL/GenBank/DDBJ whole genome shotgun (WGS) entry which is preliminary data.</text>
</comment>
<dbReference type="EMBL" id="CAJZAH010000004">
    <property type="protein sequence ID" value="CAG9179113.1"/>
    <property type="molecule type" value="Genomic_DNA"/>
</dbReference>
<sequence length="258" mass="26852">MHTEMDVTKAADRLAAAWRDGRRLDALPQGERPGTLEQAYALQARFVALTGAGTAGWKIAGASPRGLREDAPTPPALGRLLKTSMYDSGATLRLPAGATFTLEVEAAVVFARDVAPAREAFDPATMIADAMVAVEVVCSRFVDRKAVGFPSFVADNAAFHAFVRGDALPGGAASAWLAAPAALYRDGVAVAAALTGDARTDPLLALAHLWQVFAANGTAIAAGETVTTGTLTVPLDTDTPGEYEARLGEASLRFTVSR</sequence>
<protein>
    <submittedName>
        <fullName evidence="1">2-keto-4-pentenoate hydratase</fullName>
        <ecNumber evidence="1">4.2.1.80</ecNumber>
    </submittedName>
</protein>
<keyword evidence="1" id="KW-0456">Lyase</keyword>
<gene>
    <name evidence="1" type="primary">mhpD</name>
    <name evidence="1" type="ORF">LMG21510_03689</name>
</gene>
<dbReference type="Gene3D" id="3.90.850.10">
    <property type="entry name" value="Fumarylacetoacetase-like, C-terminal domain"/>
    <property type="match status" value="1"/>
</dbReference>